<reference evidence="2" key="1">
    <citation type="journal article" date="2014" name="Nat. Commun.">
        <title>The rainbow trout genome provides novel insights into evolution after whole-genome duplication in vertebrates.</title>
        <authorList>
            <person name="Berthelot C."/>
            <person name="Brunet F."/>
            <person name="Chalopin D."/>
            <person name="Juanchich A."/>
            <person name="Bernard M."/>
            <person name="Noel B."/>
            <person name="Bento P."/>
            <person name="Da Silva C."/>
            <person name="Labadie K."/>
            <person name="Alberti A."/>
            <person name="Aury J.M."/>
            <person name="Louis A."/>
            <person name="Dehais P."/>
            <person name="Bardou P."/>
            <person name="Montfort J."/>
            <person name="Klopp C."/>
            <person name="Cabau C."/>
            <person name="Gaspin C."/>
            <person name="Thorgaard G.H."/>
            <person name="Boussaha M."/>
            <person name="Quillet E."/>
            <person name="Guyomard R."/>
            <person name="Galiana D."/>
            <person name="Bobe J."/>
            <person name="Volff J.N."/>
            <person name="Genet C."/>
            <person name="Wincker P."/>
            <person name="Jaillon O."/>
            <person name="Roest Crollius H."/>
            <person name="Guiguen Y."/>
        </authorList>
    </citation>
    <scope>NUCLEOTIDE SEQUENCE [LARGE SCALE GENOMIC DNA]</scope>
</reference>
<dbReference type="PANTHER" id="PTHR46556:SF1">
    <property type="entry name" value="PLECKSTRIN HOMOLOGY DOMAIN-CONTAINING FAMILY M MEMBER 2"/>
    <property type="match status" value="1"/>
</dbReference>
<dbReference type="GO" id="GO:0007030">
    <property type="term" value="P:Golgi organization"/>
    <property type="evidence" value="ECO:0007669"/>
    <property type="project" value="TreeGrafter"/>
</dbReference>
<dbReference type="GO" id="GO:0019894">
    <property type="term" value="F:kinesin binding"/>
    <property type="evidence" value="ECO:0007669"/>
    <property type="project" value="TreeGrafter"/>
</dbReference>
<reference evidence="2" key="2">
    <citation type="submission" date="2014-03" db="EMBL/GenBank/DDBJ databases">
        <authorList>
            <person name="Genoscope - CEA"/>
        </authorList>
    </citation>
    <scope>NUCLEOTIDE SEQUENCE</scope>
</reference>
<proteinExistence type="predicted"/>
<evidence type="ECO:0000259" key="1">
    <source>
        <dbReference type="PROSITE" id="PS50826"/>
    </source>
</evidence>
<dbReference type="CDD" id="cd17680">
    <property type="entry name" value="RUN_PLEKHM2"/>
    <property type="match status" value="1"/>
</dbReference>
<feature type="domain" description="RUN" evidence="1">
    <location>
        <begin position="1"/>
        <end position="110"/>
    </location>
</feature>
<dbReference type="GO" id="GO:0032880">
    <property type="term" value="P:regulation of protein localization"/>
    <property type="evidence" value="ECO:0007669"/>
    <property type="project" value="TreeGrafter"/>
</dbReference>
<dbReference type="GO" id="GO:0032418">
    <property type="term" value="P:lysosome localization"/>
    <property type="evidence" value="ECO:0007669"/>
    <property type="project" value="TreeGrafter"/>
</dbReference>
<dbReference type="PROSITE" id="PS50826">
    <property type="entry name" value="RUN"/>
    <property type="match status" value="1"/>
</dbReference>
<dbReference type="Pfam" id="PF02759">
    <property type="entry name" value="RUN"/>
    <property type="match status" value="1"/>
</dbReference>
<dbReference type="AlphaFoldDB" id="A0A060Y376"/>
<protein>
    <recommendedName>
        <fullName evidence="1">RUN domain-containing protein</fullName>
    </recommendedName>
</protein>
<sequence>MFFNSPVLLQDISSGYWVLVLHFTRREAVRQIDELQHIATNLGRSRAWLYLALSESSLESYLRLFQENQGLLQKYYFKNALVCSHDHLTLFLTLVSGLEFIRFDLELDVPYLDVAPYMPEYYKPHNLLDFEERLPSSDSLSLHSFTSTNLEWDDSAIAPSSEDYDFGDIFPVLQPSADWEEGDLTDPVSCPRSNASDPQTVFSDSVILRAAAAVITVRGTPPPPPRSPTFRHNPFNEYSDTNTSADITPVHTASCHHDTRDDMESISNELEVIRYSTHPEH</sequence>
<dbReference type="PANTHER" id="PTHR46556">
    <property type="entry name" value="PLECKSTRIN HOMOLOGY DOMAIN-CONTAINING FAMILY M MEMBER 2"/>
    <property type="match status" value="1"/>
</dbReference>
<dbReference type="InterPro" id="IPR047327">
    <property type="entry name" value="RUN_PLEKHM2"/>
</dbReference>
<dbReference type="InterPro" id="IPR004012">
    <property type="entry name" value="Run_dom"/>
</dbReference>
<gene>
    <name evidence="2" type="ORF">GSONMT00044768001</name>
</gene>
<dbReference type="EMBL" id="FR907257">
    <property type="protein sequence ID" value="CDQ86363.1"/>
    <property type="molecule type" value="Genomic_DNA"/>
</dbReference>
<evidence type="ECO:0000313" key="3">
    <source>
        <dbReference type="Proteomes" id="UP000193380"/>
    </source>
</evidence>
<dbReference type="STRING" id="8022.A0A060Y376"/>
<evidence type="ECO:0000313" key="2">
    <source>
        <dbReference type="EMBL" id="CDQ86363.1"/>
    </source>
</evidence>
<dbReference type="FunFam" id="1.20.58.900:FF:000004">
    <property type="entry name" value="pleckstrin homology domain-containing family M member 2 isoform X2"/>
    <property type="match status" value="1"/>
</dbReference>
<accession>A0A060Y376</accession>
<dbReference type="InterPro" id="IPR053015">
    <property type="entry name" value="PH_domain-containing_M2"/>
</dbReference>
<dbReference type="Proteomes" id="UP000193380">
    <property type="component" value="Unassembled WGS sequence"/>
</dbReference>
<dbReference type="Gene3D" id="1.20.58.900">
    <property type="match status" value="1"/>
</dbReference>
<dbReference type="SUPFAM" id="SSF140741">
    <property type="entry name" value="RUN domain-like"/>
    <property type="match status" value="1"/>
</dbReference>
<dbReference type="SMART" id="SM00593">
    <property type="entry name" value="RUN"/>
    <property type="match status" value="1"/>
</dbReference>
<organism evidence="2 3">
    <name type="scientific">Oncorhynchus mykiss</name>
    <name type="common">Rainbow trout</name>
    <name type="synonym">Salmo gairdneri</name>
    <dbReference type="NCBI Taxonomy" id="8022"/>
    <lineage>
        <taxon>Eukaryota</taxon>
        <taxon>Metazoa</taxon>
        <taxon>Chordata</taxon>
        <taxon>Craniata</taxon>
        <taxon>Vertebrata</taxon>
        <taxon>Euteleostomi</taxon>
        <taxon>Actinopterygii</taxon>
        <taxon>Neopterygii</taxon>
        <taxon>Teleostei</taxon>
        <taxon>Protacanthopterygii</taxon>
        <taxon>Salmoniformes</taxon>
        <taxon>Salmonidae</taxon>
        <taxon>Salmoninae</taxon>
        <taxon>Oncorhynchus</taxon>
    </lineage>
</organism>
<dbReference type="GO" id="GO:0010008">
    <property type="term" value="C:endosome membrane"/>
    <property type="evidence" value="ECO:0007669"/>
    <property type="project" value="TreeGrafter"/>
</dbReference>
<dbReference type="PaxDb" id="8022-A0A060Y376"/>
<dbReference type="InterPro" id="IPR037213">
    <property type="entry name" value="Run_dom_sf"/>
</dbReference>
<name>A0A060Y376_ONCMY</name>